<keyword evidence="5" id="KW-1133">Transmembrane helix</keyword>
<gene>
    <name evidence="7" type="ORF">BXT84_07285</name>
</gene>
<organism evidence="7 8">
    <name type="scientific">Sulfobacillus thermotolerans</name>
    <dbReference type="NCBI Taxonomy" id="338644"/>
    <lineage>
        <taxon>Bacteria</taxon>
        <taxon>Bacillati</taxon>
        <taxon>Bacillota</taxon>
        <taxon>Clostridia</taxon>
        <taxon>Eubacteriales</taxon>
        <taxon>Clostridiales Family XVII. Incertae Sedis</taxon>
        <taxon>Sulfobacillus</taxon>
    </lineage>
</organism>
<name>A0ABN5GZH2_9FIRM</name>
<keyword evidence="8" id="KW-1185">Reference proteome</keyword>
<reference evidence="7 8" key="1">
    <citation type="journal article" date="2019" name="Sci. Rep.">
        <title>Sulfobacillus thermotolerans: new insights into resistance and metabolic capacities of acidophilic chemolithotrophs.</title>
        <authorList>
            <person name="Panyushkina A.E."/>
            <person name="Babenko V.V."/>
            <person name="Nikitina A.S."/>
            <person name="Selezneva O.V."/>
            <person name="Tsaplina I.A."/>
            <person name="Letarova M.A."/>
            <person name="Kostryukova E.S."/>
            <person name="Letarov A.V."/>
        </authorList>
    </citation>
    <scope>NUCLEOTIDE SEQUENCE [LARGE SCALE GENOMIC DNA]</scope>
    <source>
        <strain evidence="7 8">Kr1</strain>
    </source>
</reference>
<proteinExistence type="inferred from homology"/>
<dbReference type="SMART" id="SM00636">
    <property type="entry name" value="Glyco_18"/>
    <property type="match status" value="1"/>
</dbReference>
<evidence type="ECO:0000256" key="5">
    <source>
        <dbReference type="SAM" id="Phobius"/>
    </source>
</evidence>
<dbReference type="GO" id="GO:0016787">
    <property type="term" value="F:hydrolase activity"/>
    <property type="evidence" value="ECO:0007669"/>
    <property type="project" value="UniProtKB-KW"/>
</dbReference>
<dbReference type="PROSITE" id="PS01095">
    <property type="entry name" value="GH18_1"/>
    <property type="match status" value="1"/>
</dbReference>
<evidence type="ECO:0000259" key="6">
    <source>
        <dbReference type="PROSITE" id="PS51910"/>
    </source>
</evidence>
<protein>
    <submittedName>
        <fullName evidence="7">Glycoside hydrolase</fullName>
    </submittedName>
</protein>
<dbReference type="PANTHER" id="PTHR46066">
    <property type="entry name" value="CHITINASE DOMAIN-CONTAINING PROTEIN 1 FAMILY MEMBER"/>
    <property type="match status" value="1"/>
</dbReference>
<dbReference type="PROSITE" id="PS51910">
    <property type="entry name" value="GH18_2"/>
    <property type="match status" value="1"/>
</dbReference>
<comment type="similarity">
    <text evidence="4">Belongs to the glycosyl hydrolase 18 family.</text>
</comment>
<accession>A0ABN5GZH2</accession>
<keyword evidence="2 3" id="KW-0326">Glycosidase</keyword>
<dbReference type="InterPro" id="IPR029070">
    <property type="entry name" value="Chitinase_insertion_sf"/>
</dbReference>
<evidence type="ECO:0000313" key="8">
    <source>
        <dbReference type="Proteomes" id="UP000325292"/>
    </source>
</evidence>
<evidence type="ECO:0000256" key="2">
    <source>
        <dbReference type="ARBA" id="ARBA00023295"/>
    </source>
</evidence>
<dbReference type="InterPro" id="IPR001579">
    <property type="entry name" value="Glyco_hydro_18_chit_AS"/>
</dbReference>
<sequence length="357" mass="39176">MNNRDWLMVWREYKVWIVGGVAAVVIALIAWISIRAPRSAAPALQNFQVVGFYQNYNPTSGHPGSESSFEHHVTQLSTVSPRWFLVDPSGAVSDIGYTPSVVRLAHAHHVQVVPLFNNAQGSAQVLYSAAARTNAVNNIVALVKQDHLDGVNIDFELIPASSRGDLSIFIAQLSKQLHAIHKIVAVSVFPLVGVPSSINGAYDYRQLGASANYLVIMTYDHHYSGGPPGPVAPWEWVKQNMDAALKLVPADHLILAIGMYGYDWVDNGSAGPATTVPDESVPSLEHEYGVTSRYNPWDSQNVLTYTTRAGVKHIVYYMGNRSAQARVRLAQSRHLAGVALWRLGFESPGFWTKIPRG</sequence>
<dbReference type="InterPro" id="IPR011583">
    <property type="entry name" value="Chitinase_II/V-like_cat"/>
</dbReference>
<feature type="domain" description="GH18" evidence="6">
    <location>
        <begin position="47"/>
        <end position="357"/>
    </location>
</feature>
<dbReference type="Gene3D" id="3.10.50.10">
    <property type="match status" value="1"/>
</dbReference>
<dbReference type="Proteomes" id="UP000325292">
    <property type="component" value="Chromosome"/>
</dbReference>
<feature type="transmembrane region" description="Helical" evidence="5">
    <location>
        <begin position="15"/>
        <end position="34"/>
    </location>
</feature>
<dbReference type="Gene3D" id="3.20.20.80">
    <property type="entry name" value="Glycosidases"/>
    <property type="match status" value="1"/>
</dbReference>
<evidence type="ECO:0000256" key="3">
    <source>
        <dbReference type="RuleBase" id="RU000489"/>
    </source>
</evidence>
<keyword evidence="1 3" id="KW-0378">Hydrolase</keyword>
<evidence type="ECO:0000256" key="1">
    <source>
        <dbReference type="ARBA" id="ARBA00022801"/>
    </source>
</evidence>
<dbReference type="InterPro" id="IPR001223">
    <property type="entry name" value="Glyco_hydro18_cat"/>
</dbReference>
<dbReference type="PANTHER" id="PTHR46066:SF2">
    <property type="entry name" value="CHITINASE DOMAIN-CONTAINING PROTEIN 1"/>
    <property type="match status" value="1"/>
</dbReference>
<evidence type="ECO:0000256" key="4">
    <source>
        <dbReference type="RuleBase" id="RU004453"/>
    </source>
</evidence>
<dbReference type="SUPFAM" id="SSF51445">
    <property type="entry name" value="(Trans)glycosidases"/>
    <property type="match status" value="1"/>
</dbReference>
<keyword evidence="5" id="KW-0812">Transmembrane</keyword>
<keyword evidence="5" id="KW-0472">Membrane</keyword>
<evidence type="ECO:0000313" key="7">
    <source>
        <dbReference type="EMBL" id="AUW93769.1"/>
    </source>
</evidence>
<dbReference type="EMBL" id="CP019454">
    <property type="protein sequence ID" value="AUW93769.1"/>
    <property type="molecule type" value="Genomic_DNA"/>
</dbReference>
<dbReference type="InterPro" id="IPR017853">
    <property type="entry name" value="GH"/>
</dbReference>
<dbReference type="Pfam" id="PF00704">
    <property type="entry name" value="Glyco_hydro_18"/>
    <property type="match status" value="1"/>
</dbReference>